<dbReference type="GO" id="GO:0015936">
    <property type="term" value="P:coenzyme A metabolic process"/>
    <property type="evidence" value="ECO:0007669"/>
    <property type="project" value="InterPro"/>
</dbReference>
<dbReference type="GO" id="GO:0004420">
    <property type="term" value="F:hydroxymethylglutaryl-CoA reductase (NADPH) activity"/>
    <property type="evidence" value="ECO:0007669"/>
    <property type="project" value="InterPro"/>
</dbReference>
<protein>
    <recommendedName>
        <fullName evidence="3">3-hydroxy-3-methylglutaryl coenzyme A reductase</fullName>
        <shortName evidence="3">HMG-CoA reductase</shortName>
        <ecNumber evidence="3">1.1.1.88</ecNumber>
    </recommendedName>
</protein>
<dbReference type="Proteomes" id="UP000005926">
    <property type="component" value="Unassembled WGS sequence"/>
</dbReference>
<dbReference type="GeneID" id="78413183"/>
<keyword evidence="2 3" id="KW-0560">Oxidoreductase</keyword>
<evidence type="ECO:0000313" key="4">
    <source>
        <dbReference type="EMBL" id="EEW37698.1"/>
    </source>
</evidence>
<dbReference type="InterPro" id="IPR023076">
    <property type="entry name" value="HMG_CoA_Rdtase_CS"/>
</dbReference>
<dbReference type="GO" id="GO:0140643">
    <property type="term" value="F:hydroxymethylglutaryl-CoA reductase (NADH) activity"/>
    <property type="evidence" value="ECO:0007669"/>
    <property type="project" value="UniProtKB-EC"/>
</dbReference>
<comment type="similarity">
    <text evidence="1 3">Belongs to the HMG-CoA reductase family.</text>
</comment>
<dbReference type="InterPro" id="IPR002202">
    <property type="entry name" value="HMG_CoA_Rdtase"/>
</dbReference>
<dbReference type="Gene3D" id="1.10.8.660">
    <property type="match status" value="1"/>
</dbReference>
<reference evidence="4 5" key="1">
    <citation type="submission" date="2009-08" db="EMBL/GenBank/DDBJ databases">
        <authorList>
            <person name="Muzny D."/>
            <person name="Qin X."/>
            <person name="Deng J."/>
            <person name="Jiang H."/>
            <person name="Liu Y."/>
            <person name="Qu J."/>
            <person name="Song X.-Z."/>
            <person name="Zhang L."/>
            <person name="Thornton R."/>
            <person name="Coyle M."/>
            <person name="Francisco L."/>
            <person name="Jackson L."/>
            <person name="Javaid M."/>
            <person name="Korchina V."/>
            <person name="Kovar C."/>
            <person name="Mata R."/>
            <person name="Mathew T."/>
            <person name="Ngo R."/>
            <person name="Nguyen L."/>
            <person name="Nguyen N."/>
            <person name="Okwuonu G."/>
            <person name="Ongeri F."/>
            <person name="Pham C."/>
            <person name="Simmons D."/>
            <person name="Wilczek-Boney K."/>
            <person name="Hale W."/>
            <person name="Jakkamsetti A."/>
            <person name="Pham P."/>
            <person name="Ruth R."/>
            <person name="San Lucas F."/>
            <person name="Warren J."/>
            <person name="Zhang J."/>
            <person name="Zhao Z."/>
            <person name="Zhou C."/>
            <person name="Zhu D."/>
            <person name="Lee S."/>
            <person name="Bess C."/>
            <person name="Blankenburg K."/>
            <person name="Forbes L."/>
            <person name="Fu Q."/>
            <person name="Gubbala S."/>
            <person name="Hirani K."/>
            <person name="Jayaseelan J.C."/>
            <person name="Lara F."/>
            <person name="Munidasa M."/>
            <person name="Palculict T."/>
            <person name="Patil S."/>
            <person name="Pu L.-L."/>
            <person name="Saada N."/>
            <person name="Tang L."/>
            <person name="Weissenberger G."/>
            <person name="Zhu Y."/>
            <person name="Hemphill L."/>
            <person name="Shang Y."/>
            <person name="Youmans B."/>
            <person name="Ayvaz T."/>
            <person name="Ross M."/>
            <person name="Santibanez J."/>
            <person name="Aqrawi P."/>
            <person name="Gross S."/>
            <person name="Joshi V."/>
            <person name="Fowler G."/>
            <person name="Nazareth L."/>
            <person name="Reid J."/>
            <person name="Worley K."/>
            <person name="Petrosino J."/>
            <person name="Highlander S."/>
            <person name="Gibbs R."/>
        </authorList>
    </citation>
    <scope>NUCLEOTIDE SEQUENCE [LARGE SCALE GENOMIC DNA]</scope>
    <source>
        <strain evidence="4 5">ATCC 49175</strain>
    </source>
</reference>
<organism evidence="4 5">
    <name type="scientific">Granulicatella adiacens ATCC 49175</name>
    <dbReference type="NCBI Taxonomy" id="638301"/>
    <lineage>
        <taxon>Bacteria</taxon>
        <taxon>Bacillati</taxon>
        <taxon>Bacillota</taxon>
        <taxon>Bacilli</taxon>
        <taxon>Lactobacillales</taxon>
        <taxon>Carnobacteriaceae</taxon>
        <taxon>Granulicatella</taxon>
    </lineage>
</organism>
<gene>
    <name evidence="4" type="primary">mvaA</name>
    <name evidence="4" type="ORF">HMPREF0444_0484</name>
</gene>
<dbReference type="InterPro" id="IPR004553">
    <property type="entry name" value="HMG_CoA_Rdtase_bac-typ"/>
</dbReference>
<dbReference type="PRINTS" id="PR00071">
    <property type="entry name" value="HMGCOARDTASE"/>
</dbReference>
<dbReference type="Pfam" id="PF00368">
    <property type="entry name" value="HMG-CoA_red"/>
    <property type="match status" value="1"/>
</dbReference>
<dbReference type="eggNOG" id="COG1257">
    <property type="taxonomic scope" value="Bacteria"/>
</dbReference>
<dbReference type="PANTHER" id="PTHR10572">
    <property type="entry name" value="3-HYDROXY-3-METHYLGLUTARYL-COENZYME A REDUCTASE"/>
    <property type="match status" value="1"/>
</dbReference>
<dbReference type="RefSeq" id="WP_005605624.1">
    <property type="nucleotide sequence ID" value="NZ_CP102283.1"/>
</dbReference>
<dbReference type="AlphaFoldDB" id="C8NEY9"/>
<dbReference type="Gene3D" id="3.90.770.10">
    <property type="entry name" value="3-hydroxy-3-methylglutaryl-coenzyme A Reductase, Chain A, domain 2"/>
    <property type="match status" value="1"/>
</dbReference>
<dbReference type="EC" id="1.1.1.88" evidence="3"/>
<dbReference type="UniPathway" id="UPA00257">
    <property type="reaction ID" value="UER00367"/>
</dbReference>
<keyword evidence="5" id="KW-1185">Reference proteome</keyword>
<dbReference type="InterPro" id="IPR009023">
    <property type="entry name" value="HMG_CoA_Rdtase_NAD(P)-bd_sf"/>
</dbReference>
<dbReference type="NCBIfam" id="TIGR00532">
    <property type="entry name" value="HMG_CoA_R_NAD"/>
    <property type="match status" value="1"/>
</dbReference>
<comment type="pathway">
    <text evidence="3">Metabolic intermediate metabolism; (R)-mevalonate degradation; (S)-3-hydroxy-3-methylglutaryl-CoA from (R)-mevalonate: step 1/1.</text>
</comment>
<comment type="catalytic activity">
    <reaction evidence="3">
        <text>(R)-mevalonate + 2 NAD(+) + CoA = (3S)-3-hydroxy-3-methylglutaryl-CoA + 2 NADH + 2 H(+)</text>
        <dbReference type="Rhea" id="RHEA:14833"/>
        <dbReference type="ChEBI" id="CHEBI:15378"/>
        <dbReference type="ChEBI" id="CHEBI:36464"/>
        <dbReference type="ChEBI" id="CHEBI:43074"/>
        <dbReference type="ChEBI" id="CHEBI:57287"/>
        <dbReference type="ChEBI" id="CHEBI:57540"/>
        <dbReference type="ChEBI" id="CHEBI:57945"/>
        <dbReference type="EC" id="1.1.1.88"/>
    </reaction>
</comment>
<dbReference type="Gene3D" id="3.30.70.420">
    <property type="entry name" value="Hydroxymethylglutaryl-CoA reductase, class I/II, NAD/NADP-binding domain"/>
    <property type="match status" value="1"/>
</dbReference>
<proteinExistence type="inferred from homology"/>
<dbReference type="PROSITE" id="PS01192">
    <property type="entry name" value="HMG_COA_REDUCTASE_3"/>
    <property type="match status" value="1"/>
</dbReference>
<keyword evidence="3" id="KW-0520">NAD</keyword>
<accession>C8NEY9</accession>
<evidence type="ECO:0000256" key="1">
    <source>
        <dbReference type="ARBA" id="ARBA00007661"/>
    </source>
</evidence>
<name>C8NEY9_9LACT</name>
<sequence length="426" mass="46186">MQNNPFYKFYQKSLDERKEILFNHPTLTSKAKKQLNKGLALPESIANQMVENQIEIYGLPYGIVPELIVNGKSYIVPMVTEEPSVIAAASYASKLLNLAGGTTTIQEKREMIGEIAIVNSPLTLEEVKAKLEEQKESLFTIANNAHPSIVKRGGGIREIWVEEKSTEKEQFYIFYISLDTKEAMGANMLNTILEALVSPIEALTEGESIMAILSNLATNSVVTAKCVISPRILDTRTTKGEDVIDRIVLASEFSKADPYRATTHNKGIMNGIDSVVIATGNDWRAIEAGAHAYASLSGQYQPLTNWTKDEVGNLVGTITLPLPVGTVGGSIAIHPGAQFAHELLGHPSAVELAEIIASIGLAQNLAAVRALVTDGIQKGHMRLQAKSLGLAVGATEDELPLLMNLLAKAPHLNQETAKALLEELRE</sequence>
<evidence type="ECO:0000256" key="2">
    <source>
        <dbReference type="ARBA" id="ARBA00023002"/>
    </source>
</evidence>
<comment type="caution">
    <text evidence="4">The sequence shown here is derived from an EMBL/GenBank/DDBJ whole genome shotgun (WGS) entry which is preliminary data.</text>
</comment>
<dbReference type="SUPFAM" id="SSF56542">
    <property type="entry name" value="Substrate-binding domain of HMG-CoA reductase"/>
    <property type="match status" value="1"/>
</dbReference>
<dbReference type="SUPFAM" id="SSF55035">
    <property type="entry name" value="NAD-binding domain of HMG-CoA reductase"/>
    <property type="match status" value="1"/>
</dbReference>
<dbReference type="CDD" id="cd00644">
    <property type="entry name" value="HMG-CoA_reductase_classII"/>
    <property type="match status" value="1"/>
</dbReference>
<dbReference type="STRING" id="638301.HMPREF0444_0484"/>
<evidence type="ECO:0000256" key="3">
    <source>
        <dbReference type="RuleBase" id="RU361219"/>
    </source>
</evidence>
<dbReference type="InterPro" id="IPR009029">
    <property type="entry name" value="HMG_CoA_Rdtase_sub-bd_dom_sf"/>
</dbReference>
<dbReference type="HOGENOM" id="CLU_033422_0_0_9"/>
<dbReference type="InterPro" id="IPR023074">
    <property type="entry name" value="HMG_CoA_Rdtase_cat_sf"/>
</dbReference>
<dbReference type="PROSITE" id="PS50065">
    <property type="entry name" value="HMG_COA_REDUCTASE_4"/>
    <property type="match status" value="1"/>
</dbReference>
<dbReference type="EMBL" id="ACKZ01000012">
    <property type="protein sequence ID" value="EEW37698.1"/>
    <property type="molecule type" value="Genomic_DNA"/>
</dbReference>
<dbReference type="PANTHER" id="PTHR10572:SF24">
    <property type="entry name" value="3-HYDROXY-3-METHYLGLUTARYL-COENZYME A REDUCTASE"/>
    <property type="match status" value="1"/>
</dbReference>
<evidence type="ECO:0000313" key="5">
    <source>
        <dbReference type="Proteomes" id="UP000005926"/>
    </source>
</evidence>